<sequence>MKDEKNYHGMGLGTIAIHAGQRPDPTTGAIMMPVYQTSTYVQPELGRHLGYEYARTHNPTREAFEGNVAALESGTHGIAFASGLAATDTMLKLMSAGDHVICGEGVYGGTYRLFSKVLARMGIEFTFVDSADTEALRAAITPRTKLIHLETPTNPMMQLTDIAAAAEVARAAGALLSVDNTFASPYNQRPLELGADIVIHSVTKYVNGHSDMVGGMIVVKDDGLHEQLRFLQNAAGGIPGPWDCWLGLRGTKTLHLRMKAHNENGQRIAEWLDAHPKVEAVYYPGLPHHPQHELAKRQMRGFTGMVSIEMGTLEKAAAFVNKVRIFALAESLGGVESLIGHPALMTHASVPRDLRYAMGLTDGLVRLSCGVEDVEDLIADLEQALEHA</sequence>
<evidence type="ECO:0000313" key="6">
    <source>
        <dbReference type="EMBL" id="MBB6072433.1"/>
    </source>
</evidence>
<comment type="caution">
    <text evidence="6">The sequence shown here is derived from an EMBL/GenBank/DDBJ whole genome shotgun (WGS) entry which is preliminary data.</text>
</comment>
<evidence type="ECO:0000256" key="3">
    <source>
        <dbReference type="ARBA" id="ARBA00022898"/>
    </source>
</evidence>
<dbReference type="InterPro" id="IPR015421">
    <property type="entry name" value="PyrdxlP-dep_Trfase_major"/>
</dbReference>
<keyword evidence="6" id="KW-0456">Lyase</keyword>
<evidence type="ECO:0000256" key="4">
    <source>
        <dbReference type="PIRSR" id="PIRSR001434-2"/>
    </source>
</evidence>
<comment type="similarity">
    <text evidence="2 5">Belongs to the trans-sulfuration enzymes family.</text>
</comment>
<dbReference type="PANTHER" id="PTHR11808:SF15">
    <property type="entry name" value="CYSTATHIONINE GAMMA-LYASE"/>
    <property type="match status" value="1"/>
</dbReference>
<proteinExistence type="inferred from homology"/>
<dbReference type="InterPro" id="IPR015424">
    <property type="entry name" value="PyrdxlP-dep_Trfase"/>
</dbReference>
<name>A0A841H366_9BACT</name>
<dbReference type="GO" id="GO:0030170">
    <property type="term" value="F:pyridoxal phosphate binding"/>
    <property type="evidence" value="ECO:0007669"/>
    <property type="project" value="InterPro"/>
</dbReference>
<dbReference type="Gene3D" id="3.40.640.10">
    <property type="entry name" value="Type I PLP-dependent aspartate aminotransferase-like (Major domain)"/>
    <property type="match status" value="1"/>
</dbReference>
<keyword evidence="7" id="KW-1185">Reference proteome</keyword>
<evidence type="ECO:0000256" key="2">
    <source>
        <dbReference type="ARBA" id="ARBA00009077"/>
    </source>
</evidence>
<evidence type="ECO:0000256" key="1">
    <source>
        <dbReference type="ARBA" id="ARBA00001933"/>
    </source>
</evidence>
<gene>
    <name evidence="6" type="ORF">HNQ61_004095</name>
</gene>
<dbReference type="Proteomes" id="UP000582837">
    <property type="component" value="Unassembled WGS sequence"/>
</dbReference>
<dbReference type="GO" id="GO:0019346">
    <property type="term" value="P:transsulfuration"/>
    <property type="evidence" value="ECO:0007669"/>
    <property type="project" value="InterPro"/>
</dbReference>
<dbReference type="GO" id="GO:0005737">
    <property type="term" value="C:cytoplasm"/>
    <property type="evidence" value="ECO:0007669"/>
    <property type="project" value="TreeGrafter"/>
</dbReference>
<dbReference type="GO" id="GO:0003962">
    <property type="term" value="F:cystathionine gamma-synthase activity"/>
    <property type="evidence" value="ECO:0007669"/>
    <property type="project" value="TreeGrafter"/>
</dbReference>
<dbReference type="PANTHER" id="PTHR11808">
    <property type="entry name" value="TRANS-SULFURATION ENZYME FAMILY MEMBER"/>
    <property type="match status" value="1"/>
</dbReference>
<dbReference type="SUPFAM" id="SSF53383">
    <property type="entry name" value="PLP-dependent transferases"/>
    <property type="match status" value="1"/>
</dbReference>
<dbReference type="InterPro" id="IPR000277">
    <property type="entry name" value="Cys/Met-Metab_PyrdxlP-dep_enz"/>
</dbReference>
<organism evidence="6 7">
    <name type="scientific">Longimicrobium terrae</name>
    <dbReference type="NCBI Taxonomy" id="1639882"/>
    <lineage>
        <taxon>Bacteria</taxon>
        <taxon>Pseudomonadati</taxon>
        <taxon>Gemmatimonadota</taxon>
        <taxon>Longimicrobiia</taxon>
        <taxon>Longimicrobiales</taxon>
        <taxon>Longimicrobiaceae</taxon>
        <taxon>Longimicrobium</taxon>
    </lineage>
</organism>
<evidence type="ECO:0000313" key="7">
    <source>
        <dbReference type="Proteomes" id="UP000582837"/>
    </source>
</evidence>
<keyword evidence="3 4" id="KW-0663">Pyridoxal phosphate</keyword>
<dbReference type="FunFam" id="3.90.1150.10:FF:000008">
    <property type="entry name" value="Cystathionine gamma-synthase"/>
    <property type="match status" value="1"/>
</dbReference>
<protein>
    <submittedName>
        <fullName evidence="6">Cystathionine beta-lyase/cystathionine gamma-synthase</fullName>
    </submittedName>
</protein>
<dbReference type="NCBIfam" id="NF005871">
    <property type="entry name" value="PRK07811.1"/>
    <property type="match status" value="1"/>
</dbReference>
<evidence type="ECO:0000256" key="5">
    <source>
        <dbReference type="RuleBase" id="RU362118"/>
    </source>
</evidence>
<dbReference type="GO" id="GO:0019343">
    <property type="term" value="P:cysteine biosynthetic process via cystathionine"/>
    <property type="evidence" value="ECO:0007669"/>
    <property type="project" value="TreeGrafter"/>
</dbReference>
<dbReference type="InterPro" id="IPR015422">
    <property type="entry name" value="PyrdxlP-dep_Trfase_small"/>
</dbReference>
<reference evidence="6 7" key="1">
    <citation type="submission" date="2020-08" db="EMBL/GenBank/DDBJ databases">
        <title>Genomic Encyclopedia of Type Strains, Phase IV (KMG-IV): sequencing the most valuable type-strain genomes for metagenomic binning, comparative biology and taxonomic classification.</title>
        <authorList>
            <person name="Goeker M."/>
        </authorList>
    </citation>
    <scope>NUCLEOTIDE SEQUENCE [LARGE SCALE GENOMIC DNA]</scope>
    <source>
        <strain evidence="6 7">DSM 29007</strain>
    </source>
</reference>
<dbReference type="FunFam" id="3.40.640.10:FF:000009">
    <property type="entry name" value="Cystathionine gamma-synthase homolog"/>
    <property type="match status" value="1"/>
</dbReference>
<dbReference type="GO" id="GO:0004123">
    <property type="term" value="F:cystathionine gamma-lyase activity"/>
    <property type="evidence" value="ECO:0007669"/>
    <property type="project" value="TreeGrafter"/>
</dbReference>
<accession>A0A841H366</accession>
<dbReference type="EMBL" id="JACHIA010000015">
    <property type="protein sequence ID" value="MBB6072433.1"/>
    <property type="molecule type" value="Genomic_DNA"/>
</dbReference>
<dbReference type="PIRSF" id="PIRSF001434">
    <property type="entry name" value="CGS"/>
    <property type="match status" value="1"/>
</dbReference>
<comment type="cofactor">
    <cofactor evidence="1 5">
        <name>pyridoxal 5'-phosphate</name>
        <dbReference type="ChEBI" id="CHEBI:597326"/>
    </cofactor>
</comment>
<dbReference type="RefSeq" id="WP_170038338.1">
    <property type="nucleotide sequence ID" value="NZ_JABDTL010000002.1"/>
</dbReference>
<dbReference type="Pfam" id="PF01053">
    <property type="entry name" value="Cys_Met_Meta_PP"/>
    <property type="match status" value="1"/>
</dbReference>
<dbReference type="CDD" id="cd00614">
    <property type="entry name" value="CGS_like"/>
    <property type="match status" value="1"/>
</dbReference>
<dbReference type="Gene3D" id="3.90.1150.10">
    <property type="entry name" value="Aspartate Aminotransferase, domain 1"/>
    <property type="match status" value="1"/>
</dbReference>
<feature type="modified residue" description="N6-(pyridoxal phosphate)lysine" evidence="4">
    <location>
        <position position="204"/>
    </location>
</feature>
<dbReference type="AlphaFoldDB" id="A0A841H366"/>